<accession>A0ABP3AWQ3</accession>
<dbReference type="Proteomes" id="UP000019249">
    <property type="component" value="Unassembled WGS sequence"/>
</dbReference>
<feature type="region of interest" description="Disordered" evidence="1">
    <location>
        <begin position="1"/>
        <end position="20"/>
    </location>
</feature>
<keyword evidence="3" id="KW-1185">Reference proteome</keyword>
<name>A0ABP3AWQ3_9LIST</name>
<evidence type="ECO:0000256" key="1">
    <source>
        <dbReference type="SAM" id="MobiDB-lite"/>
    </source>
</evidence>
<protein>
    <submittedName>
        <fullName evidence="2">Uncharacterized protein</fullName>
    </submittedName>
</protein>
<reference evidence="2 3" key="1">
    <citation type="journal article" date="2014" name="Int. J. Syst. Evol. Microbiol.">
        <title>Listeria floridensis sp. nov., Listeria aquatica sp. nov., Listeria cornellensis sp. nov., Listeria riparia sp. nov. and Listeria grandensis sp. nov., from agricultural and natural environments.</title>
        <authorList>
            <person name="den Bakker H.C."/>
            <person name="Warchocki S."/>
            <person name="Wright E.M."/>
            <person name="Allred A.F."/>
            <person name="Ahlstrom C."/>
            <person name="Manuel C.S."/>
            <person name="Stasiewicz M.J."/>
            <person name="Burrell A."/>
            <person name="Roof S."/>
            <person name="Strawn L."/>
            <person name="Fortes E.D."/>
            <person name="Nightingale K.K."/>
            <person name="Kephart D."/>
            <person name="Wiedmann M."/>
        </authorList>
    </citation>
    <scope>NUCLEOTIDE SEQUENCE [LARGE SCALE GENOMIC DNA]</scope>
    <source>
        <strain evidence="2 3">FSL S10-1187</strain>
    </source>
</reference>
<comment type="caution">
    <text evidence="2">The sequence shown here is derived from an EMBL/GenBank/DDBJ whole genome shotgun (WGS) entry which is preliminary data.</text>
</comment>
<evidence type="ECO:0000313" key="2">
    <source>
        <dbReference type="EMBL" id="EUJ26152.1"/>
    </source>
</evidence>
<proteinExistence type="predicted"/>
<sequence length="66" mass="7647">MATETEVSKPSLEEQKGQLTNKNLQYVQEVEKHLKTTDYGEAQRTEIVREMIEKNSWTAKARCNCT</sequence>
<evidence type="ECO:0000313" key="3">
    <source>
        <dbReference type="Proteomes" id="UP000019249"/>
    </source>
</evidence>
<gene>
    <name evidence="2" type="ORF">MFLO_14397</name>
</gene>
<dbReference type="EMBL" id="AODF01000039">
    <property type="protein sequence ID" value="EUJ26152.1"/>
    <property type="molecule type" value="Genomic_DNA"/>
</dbReference>
<organism evidence="2 3">
    <name type="scientific">Listeria floridensis FSL S10-1187</name>
    <dbReference type="NCBI Taxonomy" id="1265817"/>
    <lineage>
        <taxon>Bacteria</taxon>
        <taxon>Bacillati</taxon>
        <taxon>Bacillota</taxon>
        <taxon>Bacilli</taxon>
        <taxon>Bacillales</taxon>
        <taxon>Listeriaceae</taxon>
        <taxon>Listeria</taxon>
    </lineage>
</organism>